<evidence type="ECO:0000313" key="2">
    <source>
        <dbReference type="EnsemblPlants" id="Solyc00g124850.1.1.1.CDS"/>
    </source>
</evidence>
<reference evidence="2" key="1">
    <citation type="journal article" date="2012" name="Nature">
        <title>The tomato genome sequence provides insights into fleshy fruit evolution.</title>
        <authorList>
            <consortium name="Tomato Genome Consortium"/>
        </authorList>
    </citation>
    <scope>NUCLEOTIDE SEQUENCE [LARGE SCALE GENOMIC DNA]</scope>
    <source>
        <strain evidence="2">cv. Heinz 1706</strain>
    </source>
</reference>
<name>A0A494G9X4_SOLLC</name>
<keyword evidence="3" id="KW-1185">Reference proteome</keyword>
<dbReference type="EnsemblPlants" id="Solyc00g124850.1.1">
    <property type="protein sequence ID" value="Solyc00g124850.1.1.1.CDS"/>
    <property type="gene ID" value="Solyc00g124850.1"/>
</dbReference>
<organism evidence="2">
    <name type="scientific">Solanum lycopersicum</name>
    <name type="common">Tomato</name>
    <name type="synonym">Lycopersicon esculentum</name>
    <dbReference type="NCBI Taxonomy" id="4081"/>
    <lineage>
        <taxon>Eukaryota</taxon>
        <taxon>Viridiplantae</taxon>
        <taxon>Streptophyta</taxon>
        <taxon>Embryophyta</taxon>
        <taxon>Tracheophyta</taxon>
        <taxon>Spermatophyta</taxon>
        <taxon>Magnoliopsida</taxon>
        <taxon>eudicotyledons</taxon>
        <taxon>Gunneridae</taxon>
        <taxon>Pentapetalae</taxon>
        <taxon>asterids</taxon>
        <taxon>lamiids</taxon>
        <taxon>Solanales</taxon>
        <taxon>Solanaceae</taxon>
        <taxon>Solanoideae</taxon>
        <taxon>Solaneae</taxon>
        <taxon>Solanum</taxon>
        <taxon>Solanum subgen. Lycopersicon</taxon>
    </lineage>
</organism>
<protein>
    <submittedName>
        <fullName evidence="2">Uncharacterized protein</fullName>
    </submittedName>
</protein>
<reference evidence="2" key="2">
    <citation type="submission" date="2019-04" db="UniProtKB">
        <authorList>
            <consortium name="EnsemblPlants"/>
        </authorList>
    </citation>
    <scope>IDENTIFICATION</scope>
    <source>
        <strain evidence="2">cv. Heinz 1706</strain>
    </source>
</reference>
<dbReference type="InParanoid" id="A0A494G9X4"/>
<dbReference type="PaxDb" id="4081-Solyc00g124850.1.1"/>
<sequence length="97" mass="10160">MFGRQDKSDAANQAKHADASEAVTALAGEVKALSDKFSKVLQAVETVAGQVDKLQEEQSAASKEFSTLKGELENTETFTKRPPATGGSGDAAIKTDC</sequence>
<evidence type="ECO:0000313" key="3">
    <source>
        <dbReference type="Proteomes" id="UP000004994"/>
    </source>
</evidence>
<evidence type="ECO:0000256" key="1">
    <source>
        <dbReference type="SAM" id="MobiDB-lite"/>
    </source>
</evidence>
<dbReference type="Pfam" id="PF05929">
    <property type="entry name" value="Phage_GPO"/>
    <property type="match status" value="1"/>
</dbReference>
<feature type="region of interest" description="Disordered" evidence="1">
    <location>
        <begin position="55"/>
        <end position="97"/>
    </location>
</feature>
<feature type="region of interest" description="Disordered" evidence="1">
    <location>
        <begin position="1"/>
        <end position="20"/>
    </location>
</feature>
<proteinExistence type="predicted"/>
<dbReference type="Gramene" id="Solyc00g124850.1.1">
    <property type="protein sequence ID" value="Solyc00g124850.1.1.1.CDS"/>
    <property type="gene ID" value="Solyc00g124850.1"/>
</dbReference>
<feature type="compositionally biased region" description="Basic and acidic residues" evidence="1">
    <location>
        <begin position="1"/>
        <end position="19"/>
    </location>
</feature>
<accession>A0A494G9X4</accession>
<dbReference type="AlphaFoldDB" id="A0A494G9X4"/>
<dbReference type="Proteomes" id="UP000004994">
    <property type="component" value="Unassembled WGS sequence"/>
</dbReference>
<dbReference type="InterPro" id="IPR009228">
    <property type="entry name" value="Capsid_scaffold_GpO"/>
</dbReference>